<reference evidence="1" key="1">
    <citation type="submission" date="2012-10" db="EMBL/GenBank/DDBJ databases">
        <authorList>
            <person name="Harkins D.M."/>
            <person name="Durkin A.S."/>
            <person name="Brinkac L.M."/>
            <person name="Haft D.H."/>
            <person name="Selengut J.D."/>
            <person name="Sanka R."/>
            <person name="DePew J."/>
            <person name="Purushe J."/>
            <person name="Matthias M.A."/>
            <person name="Vinetz J.M."/>
            <person name="Sutton G.G."/>
            <person name="Nierman W.C."/>
            <person name="Fouts D.E."/>
        </authorList>
    </citation>
    <scope>NUCLEOTIDE SEQUENCE [LARGE SCALE GENOMIC DNA]</scope>
    <source>
        <strain evidence="1">MOR084</strain>
    </source>
</reference>
<sequence length="142" mass="15704">MDKVFDLSKISAIITTPSPVDITPGLVIDGDFFSAEKENKDEVTTRRGTQNESYSTNSIQDSSRIITLKYIPSAPAVAILQNLRESKSDFGFMFKSESAPAYTLTASRAVFMEEPKTAVNGKTGFNDYDFKIRLLDSVQVFA</sequence>
<comment type="caution">
    <text evidence="1">The sequence shown here is derived from an EMBL/GenBank/DDBJ whole genome shotgun (WGS) entry which is preliminary data.</text>
</comment>
<dbReference type="RefSeq" id="WP_004471142.1">
    <property type="nucleotide sequence ID" value="NZ_AHON02000013.1"/>
</dbReference>
<dbReference type="EMBL" id="AHON02000013">
    <property type="protein sequence ID" value="EKO35448.1"/>
    <property type="molecule type" value="Genomic_DNA"/>
</dbReference>
<evidence type="ECO:0000313" key="2">
    <source>
        <dbReference type="Proteomes" id="UP000006329"/>
    </source>
</evidence>
<evidence type="ECO:0000313" key="1">
    <source>
        <dbReference type="EMBL" id="EKO35448.1"/>
    </source>
</evidence>
<keyword evidence="2" id="KW-1185">Reference proteome</keyword>
<dbReference type="Proteomes" id="UP000006329">
    <property type="component" value="Unassembled WGS sequence"/>
</dbReference>
<gene>
    <name evidence="1" type="ORF">LEP1GSC179_1188</name>
</gene>
<proteinExistence type="predicted"/>
<accession>A0A0E2BV78</accession>
<organism evidence="1 2">
    <name type="scientific">Leptospira santarosai str. MOR084</name>
    <dbReference type="NCBI Taxonomy" id="1049984"/>
    <lineage>
        <taxon>Bacteria</taxon>
        <taxon>Pseudomonadati</taxon>
        <taxon>Spirochaetota</taxon>
        <taxon>Spirochaetia</taxon>
        <taxon>Leptospirales</taxon>
        <taxon>Leptospiraceae</taxon>
        <taxon>Leptospira</taxon>
    </lineage>
</organism>
<protein>
    <submittedName>
        <fullName evidence="1">Uncharacterized protein</fullName>
    </submittedName>
</protein>
<dbReference type="AlphaFoldDB" id="A0A0E2BV78"/>
<name>A0A0E2BV78_9LEPT</name>